<sequence>MKTINDLFILEGMKEAVVLAGHRGLTRNVQSVNISDTPDVINFLAANHLLLSTGYAFKDDTEKFCELIKQMHAMNCSGLVIKINRFFHQLPSEVKLLADDLAFPIIDLPTNHTLGEVSRHILNYLNDHEAEQLYYALHVQREFSNMLIKGYSLSALIEQLGYLLARPSLLLNHRGEKIAQSHDFAKGSMQEIKQEILQKVKEDLPVAREGTTFSIPSREHQTISTFPVQTKRQYPSMLVIFDSLTLPYPSSQMAIEQAGNVISFTIIKEQAIEENSRLLKNNFFADLIEMKIHSDEEIFSRSNYYGLQKGMENVCVVCTIDAQGEIYETLQLYEKKVGELHNSVYDQLEDEIINENLEATLFTKGKYFAMILQFPKYTDEEINTITKFIENVQANFHGDFTLSFGVSHSVPSLKEIPTAYYEAVEAILTGYEQNLKGFIKYYKTRDLEELLKSLPRKDLKALYETTLKSLAYPKTKEDLELIKTIQVYLDAQCEFSETARKLFVHRNTVKYRIAKTEEVLNCSLRDPVDSLRIRVALIIGSILKEEDETFSQRQVQD</sequence>
<protein>
    <recommendedName>
        <fullName evidence="7">PucR family transcriptional regulator</fullName>
    </recommendedName>
</protein>
<comment type="similarity">
    <text evidence="1">Belongs to the CdaR family.</text>
</comment>
<feature type="domain" description="Purine catabolism PurC-like" evidence="2">
    <location>
        <begin position="7"/>
        <end position="124"/>
    </location>
</feature>
<dbReference type="PANTHER" id="PTHR33744">
    <property type="entry name" value="CARBOHYDRATE DIACID REGULATOR"/>
    <property type="match status" value="1"/>
</dbReference>
<accession>A0A544TMQ4</accession>
<dbReference type="RefSeq" id="WP_142604830.1">
    <property type="nucleotide sequence ID" value="NZ_VDGG01000001.1"/>
</dbReference>
<evidence type="ECO:0008006" key="7">
    <source>
        <dbReference type="Google" id="ProtNLM"/>
    </source>
</evidence>
<dbReference type="InterPro" id="IPR042070">
    <property type="entry name" value="PucR_C-HTH_sf"/>
</dbReference>
<dbReference type="InterPro" id="IPR012914">
    <property type="entry name" value="PucR_dom"/>
</dbReference>
<evidence type="ECO:0000259" key="4">
    <source>
        <dbReference type="Pfam" id="PF17853"/>
    </source>
</evidence>
<feature type="domain" description="CdaR GGDEF-like" evidence="4">
    <location>
        <begin position="294"/>
        <end position="427"/>
    </location>
</feature>
<dbReference type="Pfam" id="PF17853">
    <property type="entry name" value="GGDEF_2"/>
    <property type="match status" value="1"/>
</dbReference>
<name>A0A544TMQ4_9BACI</name>
<evidence type="ECO:0000259" key="2">
    <source>
        <dbReference type="Pfam" id="PF07905"/>
    </source>
</evidence>
<dbReference type="InterPro" id="IPR025736">
    <property type="entry name" value="PucR_C-HTH_dom"/>
</dbReference>
<comment type="caution">
    <text evidence="5">The sequence shown here is derived from an EMBL/GenBank/DDBJ whole genome shotgun (WGS) entry which is preliminary data.</text>
</comment>
<evidence type="ECO:0000313" key="5">
    <source>
        <dbReference type="EMBL" id="TQR18744.1"/>
    </source>
</evidence>
<dbReference type="OrthoDB" id="142218at2"/>
<dbReference type="Pfam" id="PF07905">
    <property type="entry name" value="PucR"/>
    <property type="match status" value="1"/>
</dbReference>
<dbReference type="PANTHER" id="PTHR33744:SF1">
    <property type="entry name" value="DNA-BINDING TRANSCRIPTIONAL ACTIVATOR ADER"/>
    <property type="match status" value="1"/>
</dbReference>
<feature type="domain" description="PucR C-terminal helix-turn-helix" evidence="3">
    <location>
        <begin position="481"/>
        <end position="538"/>
    </location>
</feature>
<dbReference type="InterPro" id="IPR051448">
    <property type="entry name" value="CdaR-like_regulators"/>
</dbReference>
<dbReference type="Pfam" id="PF13556">
    <property type="entry name" value="HTH_30"/>
    <property type="match status" value="1"/>
</dbReference>
<proteinExistence type="inferred from homology"/>
<dbReference type="InterPro" id="IPR041522">
    <property type="entry name" value="CdaR_GGDEF"/>
</dbReference>
<keyword evidence="6" id="KW-1185">Reference proteome</keyword>
<dbReference type="Proteomes" id="UP000318937">
    <property type="component" value="Unassembled WGS sequence"/>
</dbReference>
<dbReference type="EMBL" id="VDGG01000001">
    <property type="protein sequence ID" value="TQR18744.1"/>
    <property type="molecule type" value="Genomic_DNA"/>
</dbReference>
<evidence type="ECO:0000259" key="3">
    <source>
        <dbReference type="Pfam" id="PF13556"/>
    </source>
</evidence>
<dbReference type="AlphaFoldDB" id="A0A544TMQ4"/>
<reference evidence="5 6" key="1">
    <citation type="submission" date="2019-05" db="EMBL/GenBank/DDBJ databases">
        <title>Psychrobacillus vulpis sp. nov., a new species isolated from feces of a red fox that inhabits in The Tablas de Daimiel Natural Park, Albacete, Spain.</title>
        <authorList>
            <person name="Rodriguez M."/>
            <person name="Reina J.C."/>
            <person name="Bejar V."/>
            <person name="Llamas I."/>
        </authorList>
    </citation>
    <scope>NUCLEOTIDE SEQUENCE [LARGE SCALE GENOMIC DNA]</scope>
    <source>
        <strain evidence="5 6">NHI-2</strain>
    </source>
</reference>
<dbReference type="Gene3D" id="1.10.10.2840">
    <property type="entry name" value="PucR C-terminal helix-turn-helix domain"/>
    <property type="match status" value="1"/>
</dbReference>
<organism evidence="5 6">
    <name type="scientific">Psychrobacillus soli</name>
    <dbReference type="NCBI Taxonomy" id="1543965"/>
    <lineage>
        <taxon>Bacteria</taxon>
        <taxon>Bacillati</taxon>
        <taxon>Bacillota</taxon>
        <taxon>Bacilli</taxon>
        <taxon>Bacillales</taxon>
        <taxon>Bacillaceae</taxon>
        <taxon>Psychrobacillus</taxon>
    </lineage>
</organism>
<evidence type="ECO:0000256" key="1">
    <source>
        <dbReference type="ARBA" id="ARBA00006754"/>
    </source>
</evidence>
<evidence type="ECO:0000313" key="6">
    <source>
        <dbReference type="Proteomes" id="UP000318937"/>
    </source>
</evidence>
<gene>
    <name evidence="5" type="ORF">FG383_00165</name>
</gene>